<keyword evidence="4 5" id="KW-0732">Signal</keyword>
<keyword evidence="2 5" id="KW-0813">Transport</keyword>
<dbReference type="InterPro" id="IPR006060">
    <property type="entry name" value="Maltose/Cyclodextrin-bd"/>
</dbReference>
<dbReference type="SUPFAM" id="SSF53850">
    <property type="entry name" value="Periplasmic binding protein-like II"/>
    <property type="match status" value="1"/>
</dbReference>
<dbReference type="Gene3D" id="3.40.190.10">
    <property type="entry name" value="Periplasmic binding protein-like II"/>
    <property type="match status" value="2"/>
</dbReference>
<comment type="similarity">
    <text evidence="1 5">Belongs to the bacterial solute-binding protein 1 family.</text>
</comment>
<dbReference type="PANTHER" id="PTHR30061:SF50">
    <property type="entry name" value="MALTOSE_MALTODEXTRIN-BINDING PERIPLASMIC PROTEIN"/>
    <property type="match status" value="1"/>
</dbReference>
<keyword evidence="7" id="KW-1185">Reference proteome</keyword>
<comment type="caution">
    <text evidence="6">The sequence shown here is derived from an EMBL/GenBank/DDBJ whole genome shotgun (WGS) entry which is preliminary data.</text>
</comment>
<dbReference type="InterPro" id="IPR006059">
    <property type="entry name" value="SBP"/>
</dbReference>
<evidence type="ECO:0000313" key="6">
    <source>
        <dbReference type="EMBL" id="KPH79261.1"/>
    </source>
</evidence>
<keyword evidence="3 5" id="KW-0762">Sugar transport</keyword>
<evidence type="ECO:0000256" key="4">
    <source>
        <dbReference type="ARBA" id="ARBA00022729"/>
    </source>
</evidence>
<accession>A0ABR5MNW3</accession>
<dbReference type="PROSITE" id="PS51257">
    <property type="entry name" value="PROKAR_LIPOPROTEIN"/>
    <property type="match status" value="1"/>
</dbReference>
<name>A0ABR5MNW3_9BACI</name>
<sequence>MNIRNWKKFTLSMIMVAILFLAACSGGKEDKADSSNSTDGGESTGSATLEVGVEDDYIGFIEEIAPAFEEEHGVTIKVSEKDMFDTLEALPLDGPAGLAPDVMIAPYDRVGNLGQQGHLAEYTFPEDGRYDETDEKQVTFEEKIYGAPFVIEALVLYYNKDLLDAAPETFEELEALIDDERFAFASESGKSTVFLANWLDFYSTYGLLAGHGGYVFGQDGTDPTDVGLNDPGAIEGIAYATKWFQDVWPQGMMDATSAGDFIDAQFTGGNTAAIIGGPWQAATYNEAGLNYGVSAIPTLPNGEAYQPFAGGKAWIISNYAEDKELAEEWLTYVTNEENQKILYDMRAEIPANNFTKEEVSQGDNELTSAVIEQYNTSVPMPNIPEMAEVWKGAETLMFDAASGNKTPEESANDAVKVIQENIEQKYQ</sequence>
<dbReference type="Proteomes" id="UP000037854">
    <property type="component" value="Unassembled WGS sequence"/>
</dbReference>
<dbReference type="EMBL" id="LGTK01000001">
    <property type="protein sequence ID" value="KPH79261.1"/>
    <property type="molecule type" value="Genomic_DNA"/>
</dbReference>
<protein>
    <recommendedName>
        <fullName evidence="5">Maltodextrin-binding protein</fullName>
    </recommendedName>
</protein>
<evidence type="ECO:0000313" key="7">
    <source>
        <dbReference type="Proteomes" id="UP000037854"/>
    </source>
</evidence>
<dbReference type="PANTHER" id="PTHR30061">
    <property type="entry name" value="MALTOSE-BINDING PERIPLASMIC PROTEIN"/>
    <property type="match status" value="1"/>
</dbReference>
<feature type="chain" id="PRO_5044984998" description="Maltodextrin-binding protein" evidence="5">
    <location>
        <begin position="23"/>
        <end position="427"/>
    </location>
</feature>
<comment type="subcellular location">
    <subcellularLocation>
        <location evidence="5">Cell membrane</location>
        <topology evidence="5">Lipid-anchor</topology>
    </subcellularLocation>
</comment>
<proteinExistence type="inferred from homology"/>
<gene>
    <name evidence="6" type="ORF">AFL42_00710</name>
</gene>
<reference evidence="6 7" key="1">
    <citation type="submission" date="2015-07" db="EMBL/GenBank/DDBJ databases">
        <title>High-quality draft genome sequence of Oceanobacillus caeni HM6, a bacillus isolated from a human feces.</title>
        <authorList>
            <person name="Kumar J."/>
            <person name="Verma M.K."/>
            <person name="Pandey R."/>
            <person name="Bhambi M."/>
            <person name="Chauhan N."/>
        </authorList>
    </citation>
    <scope>NUCLEOTIDE SEQUENCE [LARGE SCALE GENOMIC DNA]</scope>
    <source>
        <strain evidence="6 7">HM6</strain>
    </source>
</reference>
<dbReference type="PRINTS" id="PR00181">
    <property type="entry name" value="MALTOSEBP"/>
</dbReference>
<keyword evidence="5" id="KW-0472">Membrane</keyword>
<evidence type="ECO:0000256" key="1">
    <source>
        <dbReference type="ARBA" id="ARBA00008520"/>
    </source>
</evidence>
<keyword evidence="5" id="KW-0449">Lipoprotein</keyword>
<evidence type="ECO:0000256" key="5">
    <source>
        <dbReference type="RuleBase" id="RU365005"/>
    </source>
</evidence>
<dbReference type="Pfam" id="PF13416">
    <property type="entry name" value="SBP_bac_8"/>
    <property type="match status" value="1"/>
</dbReference>
<organism evidence="6 7">
    <name type="scientific">Oceanobacillus caeni</name>
    <dbReference type="NCBI Taxonomy" id="405946"/>
    <lineage>
        <taxon>Bacteria</taxon>
        <taxon>Bacillati</taxon>
        <taxon>Bacillota</taxon>
        <taxon>Bacilli</taxon>
        <taxon>Bacillales</taxon>
        <taxon>Bacillaceae</taxon>
        <taxon>Oceanobacillus</taxon>
    </lineage>
</organism>
<evidence type="ECO:0000256" key="2">
    <source>
        <dbReference type="ARBA" id="ARBA00022448"/>
    </source>
</evidence>
<evidence type="ECO:0000256" key="3">
    <source>
        <dbReference type="ARBA" id="ARBA00022597"/>
    </source>
</evidence>
<keyword evidence="5" id="KW-1003">Cell membrane</keyword>
<feature type="signal peptide" evidence="5">
    <location>
        <begin position="1"/>
        <end position="22"/>
    </location>
</feature>